<organism evidence="2 3">
    <name type="scientific">Rotaria sordida</name>
    <dbReference type="NCBI Taxonomy" id="392033"/>
    <lineage>
        <taxon>Eukaryota</taxon>
        <taxon>Metazoa</taxon>
        <taxon>Spiralia</taxon>
        <taxon>Gnathifera</taxon>
        <taxon>Rotifera</taxon>
        <taxon>Eurotatoria</taxon>
        <taxon>Bdelloidea</taxon>
        <taxon>Philodinida</taxon>
        <taxon>Philodinidae</taxon>
        <taxon>Rotaria</taxon>
    </lineage>
</organism>
<reference evidence="2" key="1">
    <citation type="submission" date="2021-02" db="EMBL/GenBank/DDBJ databases">
        <authorList>
            <person name="Nowell W R."/>
        </authorList>
    </citation>
    <scope>NUCLEOTIDE SEQUENCE</scope>
</reference>
<dbReference type="SUPFAM" id="SSF81383">
    <property type="entry name" value="F-box domain"/>
    <property type="match status" value="1"/>
</dbReference>
<evidence type="ECO:0000313" key="2">
    <source>
        <dbReference type="EMBL" id="CAF4229488.1"/>
    </source>
</evidence>
<dbReference type="Proteomes" id="UP000663874">
    <property type="component" value="Unassembled WGS sequence"/>
</dbReference>
<evidence type="ECO:0000313" key="3">
    <source>
        <dbReference type="Proteomes" id="UP000663874"/>
    </source>
</evidence>
<feature type="domain" description="F-box" evidence="1">
    <location>
        <begin position="78"/>
        <end position="107"/>
    </location>
</feature>
<name>A0A820D801_9BILA</name>
<comment type="caution">
    <text evidence="2">The sequence shown here is derived from an EMBL/GenBank/DDBJ whole genome shotgun (WGS) entry which is preliminary data.</text>
</comment>
<dbReference type="AlphaFoldDB" id="A0A820D801"/>
<evidence type="ECO:0000259" key="1">
    <source>
        <dbReference type="PROSITE" id="PS50181"/>
    </source>
</evidence>
<dbReference type="PROSITE" id="PS50181">
    <property type="entry name" value="FBOX"/>
    <property type="match status" value="1"/>
</dbReference>
<dbReference type="EMBL" id="CAJOBE010019508">
    <property type="protein sequence ID" value="CAF4229488.1"/>
    <property type="molecule type" value="Genomic_DNA"/>
</dbReference>
<dbReference type="InterPro" id="IPR001810">
    <property type="entry name" value="F-box_dom"/>
</dbReference>
<protein>
    <recommendedName>
        <fullName evidence="1">F-box domain-containing protein</fullName>
    </recommendedName>
</protein>
<dbReference type="InterPro" id="IPR036047">
    <property type="entry name" value="F-box-like_dom_sf"/>
</dbReference>
<sequence>MFLLIFGICICTLIIIGWKFILSSQRIDQQQDISNIVEQSHNLTLSVDDAIRYDVDDDEIKSSSTKITCDSNDNNIVRSILEFLPDEILLDIISFLKPYDIYHSLYK</sequence>
<accession>A0A820D801</accession>
<gene>
    <name evidence="2" type="ORF">FNK824_LOCUS37642</name>
</gene>
<proteinExistence type="predicted"/>